<feature type="domain" description="Cilia- and flagella-associated protein 58 central coiled coil" evidence="4">
    <location>
        <begin position="388"/>
        <end position="651"/>
    </location>
</feature>
<dbReference type="GO" id="GO:0005856">
    <property type="term" value="C:cytoskeleton"/>
    <property type="evidence" value="ECO:0007669"/>
    <property type="project" value="TreeGrafter"/>
</dbReference>
<dbReference type="PANTHER" id="PTHR32083:SF0">
    <property type="entry name" value="CILIA AND FLAGELLA-ASSOCIATED PROTEIN 58"/>
    <property type="match status" value="1"/>
</dbReference>
<feature type="coiled-coil region" evidence="2">
    <location>
        <begin position="506"/>
        <end position="659"/>
    </location>
</feature>
<keyword evidence="1 2" id="KW-0175">Coiled coil</keyword>
<evidence type="ECO:0000256" key="3">
    <source>
        <dbReference type="SAM" id="MobiDB-lite"/>
    </source>
</evidence>
<feature type="compositionally biased region" description="Low complexity" evidence="3">
    <location>
        <begin position="853"/>
        <end position="869"/>
    </location>
</feature>
<evidence type="ECO:0000313" key="5">
    <source>
        <dbReference type="EMBL" id="CAD2222960.1"/>
    </source>
</evidence>
<dbReference type="Pfam" id="PF21771">
    <property type="entry name" value="CFAP58_CC"/>
    <property type="match status" value="1"/>
</dbReference>
<feature type="compositionally biased region" description="Polar residues" evidence="3">
    <location>
        <begin position="877"/>
        <end position="889"/>
    </location>
</feature>
<feature type="coiled-coil region" evidence="2">
    <location>
        <begin position="720"/>
        <end position="761"/>
    </location>
</feature>
<feature type="coiled-coil region" evidence="2">
    <location>
        <begin position="788"/>
        <end position="822"/>
    </location>
</feature>
<gene>
    <name evidence="5" type="ORF">ADEAN_001051900</name>
</gene>
<accession>A0A7G2CT38</accession>
<dbReference type="InterPro" id="IPR049270">
    <property type="entry name" value="CFAP58_CC"/>
</dbReference>
<dbReference type="Proteomes" id="UP000515908">
    <property type="component" value="Chromosome 29"/>
</dbReference>
<evidence type="ECO:0000256" key="1">
    <source>
        <dbReference type="ARBA" id="ARBA00023054"/>
    </source>
</evidence>
<sequence>MTDVTTGITATALEALEQRYIEVLKELAGEPHLTELKNEYEKIHRLLYKSVEGEKRLAQRTAELKEELEQHKGKINTAMELSEEDETTILALRKDIERAWSLADSAHAREKESRELVSVLKKQIAELDKAIEKSVGLSVGQESYLYELLNLKKEREEEHAVLTGKLSRLAVEHKDLSHKVNTLNQEEEGVRVHLETLLNDYQNLLHDLEVQQKERQAQEQSVREYREATERGILDIEKAKQQLESLNKEKKNLTKESETLAEEINATERLITTKQEKFRAEADSMSEAEKQNLVIKKEIPKREAFLKDKEKQLAKVKREKEKVEEAARQQQAQLTQMVETREKLLKQQEALNEEVNSLIQQLQETEKVYMATELELKQEMQKKNRTLTDNSAKENQTAAVEGQKISKEGNKRRLLQELENKRVENEKSRKIVFNLEHNQTKEVSGAQKVVLQYQQVLDLIREKKSKQETLRHTLDEHEKRRKVQEELVARVRTGRNRSAAQWESCAEELQQLRQKAAAREEEINDLKNQLIHKEGELYKAYTLARVLDRDTKATEVRARLLEEDCQHADTRVNALETEVKQLHQVINKCEGEQAAQETRIRTIRNERNTLAGQVRRKEEELKLLRDKIQLQQATLKKGANEYNHRLEEIMEARDTLIETRLRCRLALIKSRMIETLKKREVVSQRQLWQEKVMTRGLTEELRNSTNVHRWRELEGSSPEMMDLIEKINLLQKKLIAKNDEVQEKAALVAQKEKEYQSLRTQLARLPGPEAAEELALFEENITKRDEQIQMLHGELQNVETRAEVLSDEVAELSAALAEAKHQFFEAKTKNDMLLREQNINKKTFSMMQQLETNNNNNNNFSSSVPSSSSGRRRSVSQPQTRLSAGSSHRNNNINHNNPYQKRKEKKKKEDELLQVMAGASRRRLLRCRNRQDRKRLRVVVSP</sequence>
<feature type="coiled-coil region" evidence="2">
    <location>
        <begin position="166"/>
        <end position="270"/>
    </location>
</feature>
<feature type="coiled-coil region" evidence="2">
    <location>
        <begin position="306"/>
        <end position="382"/>
    </location>
</feature>
<feature type="coiled-coil region" evidence="2">
    <location>
        <begin position="54"/>
        <end position="81"/>
    </location>
</feature>
<feature type="region of interest" description="Disordered" evidence="3">
    <location>
        <begin position="852"/>
        <end position="909"/>
    </location>
</feature>
<evidence type="ECO:0000259" key="4">
    <source>
        <dbReference type="Pfam" id="PF21771"/>
    </source>
</evidence>
<keyword evidence="6" id="KW-1185">Reference proteome</keyword>
<protein>
    <recommendedName>
        <fullName evidence="4">Cilia- and flagella-associated protein 58 central coiled coil domain-containing protein</fullName>
    </recommendedName>
</protein>
<dbReference type="EMBL" id="LR877173">
    <property type="protein sequence ID" value="CAD2222960.1"/>
    <property type="molecule type" value="Genomic_DNA"/>
</dbReference>
<proteinExistence type="predicted"/>
<dbReference type="VEuPathDB" id="TriTrypDB:ADEAN_001051900"/>
<name>A0A7G2CT38_9TRYP</name>
<dbReference type="AlphaFoldDB" id="A0A7G2CT38"/>
<reference evidence="5 6" key="1">
    <citation type="submission" date="2020-08" db="EMBL/GenBank/DDBJ databases">
        <authorList>
            <person name="Newling K."/>
            <person name="Davey J."/>
            <person name="Forrester S."/>
        </authorList>
    </citation>
    <scope>NUCLEOTIDE SEQUENCE [LARGE SCALE GENOMIC DNA]</scope>
    <source>
        <strain evidence="6">Crithidia deanei Carvalho (ATCC PRA-265)</strain>
    </source>
</reference>
<evidence type="ECO:0000256" key="2">
    <source>
        <dbReference type="SAM" id="Coils"/>
    </source>
</evidence>
<dbReference type="PANTHER" id="PTHR32083">
    <property type="entry name" value="CILIA AND FLAGELLA-ASSOCIATED PROTEIN 58-RELATED"/>
    <property type="match status" value="1"/>
</dbReference>
<evidence type="ECO:0000313" key="6">
    <source>
        <dbReference type="Proteomes" id="UP000515908"/>
    </source>
</evidence>
<organism evidence="5 6">
    <name type="scientific">Angomonas deanei</name>
    <dbReference type="NCBI Taxonomy" id="59799"/>
    <lineage>
        <taxon>Eukaryota</taxon>
        <taxon>Discoba</taxon>
        <taxon>Euglenozoa</taxon>
        <taxon>Kinetoplastea</taxon>
        <taxon>Metakinetoplastina</taxon>
        <taxon>Trypanosomatida</taxon>
        <taxon>Trypanosomatidae</taxon>
        <taxon>Strigomonadinae</taxon>
        <taxon>Angomonas</taxon>
    </lineage>
</organism>